<evidence type="ECO:0000259" key="1">
    <source>
        <dbReference type="Pfam" id="PF09012"/>
    </source>
</evidence>
<dbReference type="EMBL" id="CP142727">
    <property type="protein sequence ID" value="WUR02600.1"/>
    <property type="molecule type" value="Genomic_DNA"/>
</dbReference>
<accession>A0AAX4J9F9</accession>
<dbReference type="Pfam" id="PF09012">
    <property type="entry name" value="FeoC"/>
    <property type="match status" value="1"/>
</dbReference>
<evidence type="ECO:0000313" key="3">
    <source>
        <dbReference type="Proteomes" id="UP001334084"/>
    </source>
</evidence>
<proteinExistence type="predicted"/>
<keyword evidence="3" id="KW-1185">Reference proteome</keyword>
<dbReference type="RefSeq" id="XP_065328745.1">
    <property type="nucleotide sequence ID" value="XM_065472672.1"/>
</dbReference>
<gene>
    <name evidence="2" type="ORF">VNE69_02124</name>
</gene>
<protein>
    <recommendedName>
        <fullName evidence="1">Transcriptional regulator HTH-type FeoC domain-containing protein</fullName>
    </recommendedName>
</protein>
<dbReference type="InterPro" id="IPR015102">
    <property type="entry name" value="Tscrpt_reg_HTH_FeoC"/>
</dbReference>
<organism evidence="2 3">
    <name type="scientific">Vairimorpha necatrix</name>
    <dbReference type="NCBI Taxonomy" id="6039"/>
    <lineage>
        <taxon>Eukaryota</taxon>
        <taxon>Fungi</taxon>
        <taxon>Fungi incertae sedis</taxon>
        <taxon>Microsporidia</taxon>
        <taxon>Nosematidae</taxon>
        <taxon>Vairimorpha</taxon>
    </lineage>
</organism>
<name>A0AAX4J9F9_9MICR</name>
<feature type="domain" description="Transcriptional regulator HTH-type FeoC" evidence="1">
    <location>
        <begin position="44"/>
        <end position="89"/>
    </location>
</feature>
<sequence>MNKKIKNEEEFDSIDLFDYKIQDEVKLDSEINNNSLVEFAVDSQIMKFMKKHKKSTIKEISGSLDFEDSDLRGILQRLMSKGYLHMKNNNIEYIP</sequence>
<dbReference type="Proteomes" id="UP001334084">
    <property type="component" value="Chromosome 2"/>
</dbReference>
<dbReference type="AlphaFoldDB" id="A0AAX4J9F9"/>
<reference evidence="2" key="1">
    <citation type="journal article" date="2024" name="BMC Genomics">
        <title>Functional annotation of a divergent genome using sequence and structure-based similarity.</title>
        <authorList>
            <person name="Svedberg D."/>
            <person name="Winiger R.R."/>
            <person name="Berg A."/>
            <person name="Sharma H."/>
            <person name="Tellgren-Roth C."/>
            <person name="Debrunner-Vossbrinck B.A."/>
            <person name="Vossbrinck C.R."/>
            <person name="Barandun J."/>
        </authorList>
    </citation>
    <scope>NUCLEOTIDE SEQUENCE</scope>
    <source>
        <strain evidence="2">Illinois isolate</strain>
    </source>
</reference>
<dbReference type="GeneID" id="90540414"/>
<dbReference type="SUPFAM" id="SSF46785">
    <property type="entry name" value="Winged helix' DNA-binding domain"/>
    <property type="match status" value="1"/>
</dbReference>
<evidence type="ECO:0000313" key="2">
    <source>
        <dbReference type="EMBL" id="WUR02600.1"/>
    </source>
</evidence>
<dbReference type="InterPro" id="IPR036390">
    <property type="entry name" value="WH_DNA-bd_sf"/>
</dbReference>